<dbReference type="SUPFAM" id="SSF52540">
    <property type="entry name" value="P-loop containing nucleoside triphosphate hydrolases"/>
    <property type="match status" value="1"/>
</dbReference>
<reference evidence="4" key="1">
    <citation type="journal article" date="2017" name="Nat. Microbiol.">
        <title>Global analysis of biosynthetic gene clusters reveals vast potential of secondary metabolite production in Penicillium species.</title>
        <authorList>
            <person name="Nielsen J.C."/>
            <person name="Grijseels S."/>
            <person name="Prigent S."/>
            <person name="Ji B."/>
            <person name="Dainat J."/>
            <person name="Nielsen K.F."/>
            <person name="Frisvad J.C."/>
            <person name="Workman M."/>
            <person name="Nielsen J."/>
        </authorList>
    </citation>
    <scope>NUCLEOTIDE SEQUENCE [LARGE SCALE GENOMIC DNA]</scope>
    <source>
        <strain evidence="4">IBT 29486</strain>
    </source>
</reference>
<dbReference type="InterPro" id="IPR056884">
    <property type="entry name" value="NPHP3-like_N"/>
</dbReference>
<feature type="domain" description="Nephrocystin 3-like N-terminal" evidence="2">
    <location>
        <begin position="80"/>
        <end position="239"/>
    </location>
</feature>
<sequence length="353" mass="39470">MAALNRDTAPSFENHFGDTEVTMGGYSFQGVVHGDPHFNQHYSTTPQSLPKGVPEAAFNAASKQHTPSCLQDTRCEPLEKLRKWADGDGEKRIYWLRGMAGTGKSTIALIIAREYHRKQQLGASFFFSRGDGDLASTRKYAATIATQLAETSPELCKYIKAAAASTPRLHTLGLYDQWEKLVIEPLSQLNDNPFAMPLVIVIDALDECDDADGISVLVRCLGTLLSVENVKIRVLITSRPERAIKLDFDNISSNARHDLILHDIEQSVINDDLTVFYKQRLFDISQRCFVDENFLSDESIRLFVKRSHGLFIHAATVCRFVGDNFQLANERLLLLSTSATIPMRCMPQSYAIP</sequence>
<gene>
    <name evidence="3" type="ORF">PENVUL_c007G03527</name>
</gene>
<dbReference type="Pfam" id="PF24883">
    <property type="entry name" value="NPHP3_N"/>
    <property type="match status" value="1"/>
</dbReference>
<comment type="caution">
    <text evidence="3">The sequence shown here is derived from an EMBL/GenBank/DDBJ whole genome shotgun (WGS) entry which is preliminary data.</text>
</comment>
<proteinExistence type="predicted"/>
<dbReference type="EMBL" id="MDYP01000007">
    <property type="protein sequence ID" value="OQE09047.1"/>
    <property type="molecule type" value="Genomic_DNA"/>
</dbReference>
<dbReference type="Gene3D" id="3.40.50.300">
    <property type="entry name" value="P-loop containing nucleotide triphosphate hydrolases"/>
    <property type="match status" value="1"/>
</dbReference>
<evidence type="ECO:0000313" key="4">
    <source>
        <dbReference type="Proteomes" id="UP000191518"/>
    </source>
</evidence>
<name>A0A1V6S4Q6_9EURO</name>
<dbReference type="PANTHER" id="PTHR10039">
    <property type="entry name" value="AMELOGENIN"/>
    <property type="match status" value="1"/>
</dbReference>
<evidence type="ECO:0000259" key="2">
    <source>
        <dbReference type="Pfam" id="PF24883"/>
    </source>
</evidence>
<organism evidence="3 4">
    <name type="scientific">Penicillium vulpinum</name>
    <dbReference type="NCBI Taxonomy" id="29845"/>
    <lineage>
        <taxon>Eukaryota</taxon>
        <taxon>Fungi</taxon>
        <taxon>Dikarya</taxon>
        <taxon>Ascomycota</taxon>
        <taxon>Pezizomycotina</taxon>
        <taxon>Eurotiomycetes</taxon>
        <taxon>Eurotiomycetidae</taxon>
        <taxon>Eurotiales</taxon>
        <taxon>Aspergillaceae</taxon>
        <taxon>Penicillium</taxon>
    </lineage>
</organism>
<evidence type="ECO:0000256" key="1">
    <source>
        <dbReference type="ARBA" id="ARBA00022737"/>
    </source>
</evidence>
<dbReference type="OrthoDB" id="674604at2759"/>
<evidence type="ECO:0000313" key="3">
    <source>
        <dbReference type="EMBL" id="OQE09047.1"/>
    </source>
</evidence>
<dbReference type="PANTHER" id="PTHR10039:SF14">
    <property type="entry name" value="NACHT DOMAIN-CONTAINING PROTEIN"/>
    <property type="match status" value="1"/>
</dbReference>
<dbReference type="AlphaFoldDB" id="A0A1V6S4Q6"/>
<keyword evidence="4" id="KW-1185">Reference proteome</keyword>
<dbReference type="STRING" id="29845.A0A1V6S4Q6"/>
<keyword evidence="1" id="KW-0677">Repeat</keyword>
<accession>A0A1V6S4Q6</accession>
<dbReference type="InterPro" id="IPR027417">
    <property type="entry name" value="P-loop_NTPase"/>
</dbReference>
<protein>
    <recommendedName>
        <fullName evidence="2">Nephrocystin 3-like N-terminal domain-containing protein</fullName>
    </recommendedName>
</protein>
<dbReference type="Proteomes" id="UP000191518">
    <property type="component" value="Unassembled WGS sequence"/>
</dbReference>